<protein>
    <submittedName>
        <fullName evidence="2">Uncharacterized protein</fullName>
    </submittedName>
</protein>
<name>A0ABS3J966_9HYPH</name>
<reference evidence="2 3" key="1">
    <citation type="submission" date="2021-03" db="EMBL/GenBank/DDBJ databases">
        <title>Whole genome sequence of Jiella sp. MQZ13P-4.</title>
        <authorList>
            <person name="Tuo L."/>
        </authorList>
    </citation>
    <scope>NUCLEOTIDE SEQUENCE [LARGE SCALE GENOMIC DNA]</scope>
    <source>
        <strain evidence="2 3">MQZ13P-4</strain>
    </source>
</reference>
<keyword evidence="3" id="KW-1185">Reference proteome</keyword>
<dbReference type="EMBL" id="JAFMPY010000021">
    <property type="protein sequence ID" value="MBO0905468.1"/>
    <property type="molecule type" value="Genomic_DNA"/>
</dbReference>
<evidence type="ECO:0000313" key="3">
    <source>
        <dbReference type="Proteomes" id="UP000664288"/>
    </source>
</evidence>
<feature type="transmembrane region" description="Helical" evidence="1">
    <location>
        <begin position="226"/>
        <end position="247"/>
    </location>
</feature>
<gene>
    <name evidence="2" type="ORF">J1C47_17630</name>
</gene>
<accession>A0ABS3J966</accession>
<dbReference type="RefSeq" id="WP_207352096.1">
    <property type="nucleotide sequence ID" value="NZ_JAFMPY010000021.1"/>
</dbReference>
<keyword evidence="1" id="KW-0812">Transmembrane</keyword>
<evidence type="ECO:0000313" key="2">
    <source>
        <dbReference type="EMBL" id="MBO0905468.1"/>
    </source>
</evidence>
<keyword evidence="1" id="KW-1133">Transmembrane helix</keyword>
<proteinExistence type="predicted"/>
<comment type="caution">
    <text evidence="2">The sequence shown here is derived from an EMBL/GenBank/DDBJ whole genome shotgun (WGS) entry which is preliminary data.</text>
</comment>
<organism evidence="2 3">
    <name type="scientific">Jiella sonneratiae</name>
    <dbReference type="NCBI Taxonomy" id="2816856"/>
    <lineage>
        <taxon>Bacteria</taxon>
        <taxon>Pseudomonadati</taxon>
        <taxon>Pseudomonadota</taxon>
        <taxon>Alphaproteobacteria</taxon>
        <taxon>Hyphomicrobiales</taxon>
        <taxon>Aurantimonadaceae</taxon>
        <taxon>Jiella</taxon>
    </lineage>
</organism>
<dbReference type="Proteomes" id="UP000664288">
    <property type="component" value="Unassembled WGS sequence"/>
</dbReference>
<evidence type="ECO:0000256" key="1">
    <source>
        <dbReference type="SAM" id="Phobius"/>
    </source>
</evidence>
<keyword evidence="1" id="KW-0472">Membrane</keyword>
<sequence length="391" mass="41143">MRVIIPTTAKPVELRAVKRRPRVPASYMAVVGDFRPLALSADYHRFVNGPLRLVVPDLPATELSLSDALDCGRSWELPVLLAHLMEAAGRLDAREPLLLWATGMVDADLNPQSADYHIPLKLELSKPIFAEAEASGAQIAMVVPPLQSDEERRLVEAFAAEFGAKLTVAASLAEVTAAFGLETELEAPDAASPQAAASTAAANAPARLADVSPALPQIRPQRGARLAYGLGGVAAAGLAVAGIAFFLSDSSTPLSETGHEPERALVAAADNLAVDGLYAENRAACQEKIYTGEHLVVEPAERVGDGYQLKASEGLCGLRLRNMSEQAQKLFVDTRLTGLAIPGGASILSGGDLSAGEATLLYFARTPSPLSSEAVLRDPTGRESRVSIAIE</sequence>